<proteinExistence type="predicted"/>
<feature type="region of interest" description="Disordered" evidence="1">
    <location>
        <begin position="237"/>
        <end position="300"/>
    </location>
</feature>
<accession>A0A7X3MX27</accession>
<feature type="compositionally biased region" description="Basic and acidic residues" evidence="1">
    <location>
        <begin position="55"/>
        <end position="67"/>
    </location>
</feature>
<dbReference type="OrthoDB" id="680465at2"/>
<reference evidence="3 4" key="2">
    <citation type="submission" date="2020-01" db="EMBL/GenBank/DDBJ databases">
        <title>Microvirga sp. nov., an arsenate reduction bacterium isolated from Tibet hotspring sediments.</title>
        <authorList>
            <person name="Xian W.-D."/>
            <person name="Li W.-J."/>
        </authorList>
    </citation>
    <scope>NUCLEOTIDE SEQUENCE [LARGE SCALE GENOMIC DNA]</scope>
    <source>
        <strain evidence="3 4">KCTC 23863</strain>
    </source>
</reference>
<evidence type="ECO:0000259" key="2">
    <source>
        <dbReference type="PROSITE" id="PS50914"/>
    </source>
</evidence>
<dbReference type="PROSITE" id="PS50914">
    <property type="entry name" value="BON"/>
    <property type="match status" value="1"/>
</dbReference>
<evidence type="ECO:0000313" key="3">
    <source>
        <dbReference type="EMBL" id="MXQ14784.1"/>
    </source>
</evidence>
<dbReference type="PANTHER" id="PTHR34606:SF15">
    <property type="entry name" value="BON DOMAIN-CONTAINING PROTEIN"/>
    <property type="match status" value="1"/>
</dbReference>
<protein>
    <submittedName>
        <fullName evidence="3">BON domain-containing protein</fullName>
    </submittedName>
</protein>
<dbReference type="PANTHER" id="PTHR34606">
    <property type="entry name" value="BON DOMAIN-CONTAINING PROTEIN"/>
    <property type="match status" value="1"/>
</dbReference>
<feature type="compositionally biased region" description="Basic and acidic residues" evidence="1">
    <location>
        <begin position="1"/>
        <end position="48"/>
    </location>
</feature>
<dbReference type="Pfam" id="PF04972">
    <property type="entry name" value="BON"/>
    <property type="match status" value="1"/>
</dbReference>
<reference evidence="3 4" key="1">
    <citation type="submission" date="2019-12" db="EMBL/GenBank/DDBJ databases">
        <authorList>
            <person name="Yuan C.-G."/>
        </authorList>
    </citation>
    <scope>NUCLEOTIDE SEQUENCE [LARGE SCALE GENOMIC DNA]</scope>
    <source>
        <strain evidence="3 4">KCTC 23863</strain>
    </source>
</reference>
<gene>
    <name evidence="3" type="ORF">GR328_25715</name>
</gene>
<organism evidence="3 4">
    <name type="scientific">Microvirga makkahensis</name>
    <dbReference type="NCBI Taxonomy" id="1128670"/>
    <lineage>
        <taxon>Bacteria</taxon>
        <taxon>Pseudomonadati</taxon>
        <taxon>Pseudomonadota</taxon>
        <taxon>Alphaproteobacteria</taxon>
        <taxon>Hyphomicrobiales</taxon>
        <taxon>Methylobacteriaceae</taxon>
        <taxon>Microvirga</taxon>
    </lineage>
</organism>
<dbReference type="Gene3D" id="3.30.1340.30">
    <property type="match status" value="1"/>
</dbReference>
<dbReference type="Proteomes" id="UP000436483">
    <property type="component" value="Unassembled WGS sequence"/>
</dbReference>
<comment type="caution">
    <text evidence="3">The sequence shown here is derived from an EMBL/GenBank/DDBJ whole genome shotgun (WGS) entry which is preliminary data.</text>
</comment>
<feature type="compositionally biased region" description="Low complexity" evidence="1">
    <location>
        <begin position="243"/>
        <end position="267"/>
    </location>
</feature>
<feature type="region of interest" description="Disordered" evidence="1">
    <location>
        <begin position="1"/>
        <end position="199"/>
    </location>
</feature>
<dbReference type="RefSeq" id="WP_160888494.1">
    <property type="nucleotide sequence ID" value="NZ_WURB01000047.1"/>
</dbReference>
<dbReference type="NCBIfam" id="NF033157">
    <property type="entry name" value="SWFGD_domain"/>
    <property type="match status" value="1"/>
</dbReference>
<feature type="compositionally biased region" description="Basic residues" evidence="1">
    <location>
        <begin position="291"/>
        <end position="300"/>
    </location>
</feature>
<dbReference type="InterPro" id="IPR014004">
    <property type="entry name" value="Transpt-assoc_nodulatn_dom_bac"/>
</dbReference>
<dbReference type="InterPro" id="IPR051686">
    <property type="entry name" value="Lipoprotein_DolP"/>
</dbReference>
<sequence length="300" mass="32955">MAQNDRWRNDQERYGYRDDDRDRWRNEDYRRGGRGGEYRGGRGTERMGDLYGSDYRSRDMTGSRGGRDYGGGYGVEGYGSSYQDYGRGSSERGYGGNDRNRGFYGADQEWGGHERRPHQDTWGYRGERSGWDRATDEMASWFGNDDAARRREQDARQGDQGAQHHRGRGPKGYTRSDERIREDVSDRLTDDPYVDASEIEVSVSNCEVTLSGTVDSREAKRRAEDCAERVSGVTHVQNNLRVQQQSTSQGTAAGTAGSIGIGSTTGAAGTGLSGAQGDSTEAGISGTSGSKGRRKAGANT</sequence>
<dbReference type="EMBL" id="WURB01000047">
    <property type="protein sequence ID" value="MXQ14784.1"/>
    <property type="molecule type" value="Genomic_DNA"/>
</dbReference>
<feature type="compositionally biased region" description="Basic and acidic residues" evidence="1">
    <location>
        <begin position="146"/>
        <end position="157"/>
    </location>
</feature>
<feature type="compositionally biased region" description="Low complexity" evidence="1">
    <location>
        <begin position="78"/>
        <end position="92"/>
    </location>
</feature>
<evidence type="ECO:0000313" key="4">
    <source>
        <dbReference type="Proteomes" id="UP000436483"/>
    </source>
</evidence>
<keyword evidence="4" id="KW-1185">Reference proteome</keyword>
<feature type="compositionally biased region" description="Basic and acidic residues" evidence="1">
    <location>
        <begin position="110"/>
        <end position="136"/>
    </location>
</feature>
<dbReference type="InterPro" id="IPR047800">
    <property type="entry name" value="SWFGD_dom"/>
</dbReference>
<dbReference type="SMART" id="SM00749">
    <property type="entry name" value="BON"/>
    <property type="match status" value="1"/>
</dbReference>
<evidence type="ECO:0000256" key="1">
    <source>
        <dbReference type="SAM" id="MobiDB-lite"/>
    </source>
</evidence>
<dbReference type="AlphaFoldDB" id="A0A7X3MX27"/>
<feature type="domain" description="BON" evidence="2">
    <location>
        <begin position="176"/>
        <end position="244"/>
    </location>
</feature>
<feature type="compositionally biased region" description="Basic and acidic residues" evidence="1">
    <location>
        <begin position="174"/>
        <end position="190"/>
    </location>
</feature>
<feature type="compositionally biased region" description="Gly residues" evidence="1">
    <location>
        <begin position="68"/>
        <end position="77"/>
    </location>
</feature>
<name>A0A7X3MX27_9HYPH</name>
<dbReference type="InterPro" id="IPR007055">
    <property type="entry name" value="BON_dom"/>
</dbReference>